<feature type="transmembrane region" description="Helical" evidence="5">
    <location>
        <begin position="21"/>
        <end position="49"/>
    </location>
</feature>
<dbReference type="InterPro" id="IPR003439">
    <property type="entry name" value="ABC_transporter-like_ATP-bd"/>
</dbReference>
<dbReference type="SUPFAM" id="SSF90123">
    <property type="entry name" value="ABC transporter transmembrane region"/>
    <property type="match status" value="1"/>
</dbReference>
<dbReference type="Pfam" id="PF00664">
    <property type="entry name" value="ABC_membrane"/>
    <property type="match status" value="1"/>
</dbReference>
<keyword evidence="3 5" id="KW-1133">Transmembrane helix</keyword>
<dbReference type="PANTHER" id="PTHR24221">
    <property type="entry name" value="ATP-BINDING CASSETTE SUB-FAMILY B"/>
    <property type="match status" value="1"/>
</dbReference>
<comment type="caution">
    <text evidence="7">The sequence shown here is derived from an EMBL/GenBank/DDBJ whole genome shotgun (WGS) entry which is preliminary data.</text>
</comment>
<evidence type="ECO:0000313" key="7">
    <source>
        <dbReference type="EMBL" id="MFD1047949.1"/>
    </source>
</evidence>
<evidence type="ECO:0000313" key="8">
    <source>
        <dbReference type="Proteomes" id="UP001597045"/>
    </source>
</evidence>
<feature type="domain" description="ABC transmembrane type-1" evidence="6">
    <location>
        <begin position="25"/>
        <end position="310"/>
    </location>
</feature>
<evidence type="ECO:0000259" key="6">
    <source>
        <dbReference type="PROSITE" id="PS50929"/>
    </source>
</evidence>
<protein>
    <submittedName>
        <fullName evidence="7">ABC transporter ATP-binding protein</fullName>
    </submittedName>
</protein>
<accession>A0ABW3MFG4</accession>
<proteinExistence type="predicted"/>
<dbReference type="Gene3D" id="1.20.1560.10">
    <property type="entry name" value="ABC transporter type 1, transmembrane domain"/>
    <property type="match status" value="1"/>
</dbReference>
<sequence>MSVKLQVRSRRLLGSLARPHLWSCVLALVIVIAQNAASMAGPLLIAIAIDDGIPNALNGNTSTLAWCVGAYFVSACANSFLLASFQRLSTRIGQDILLDLRQRIFRHVQRLSLSFHESYTSGKIISRLTADLDTINELLDDGLNKLLNAVLSLAGIGTLLLVLDLPLGLLVLAGFVPLVLITRWFQATSKRAYRFTRSAIAKVIVQFVETMNGMRAVQAFRREPRNQAIMDSLSGSYRDANVKAYEAIATYTASVRAVGNLSLAVVLGIGAWRVTGGGLELGVLTAFTLYLRRFYDPLDDLAMVTNSYSSASAALEKISGVLEEAPSVPEPLEPKPLPPGGRIVFDHVEFHYGPDTPVVLPEFSLTIPAGQTVALVGATGAGKSTVAKLVARFYDPSRGSVQLSGVDLRDVADEDLRAHVVMVTQENFLFAGSVADNIALGRPTAT</sequence>
<keyword evidence="7" id="KW-0067">ATP-binding</keyword>
<dbReference type="Proteomes" id="UP001597045">
    <property type="component" value="Unassembled WGS sequence"/>
</dbReference>
<dbReference type="InterPro" id="IPR036640">
    <property type="entry name" value="ABC1_TM_sf"/>
</dbReference>
<dbReference type="InterPro" id="IPR027417">
    <property type="entry name" value="P-loop_NTPase"/>
</dbReference>
<dbReference type="Gene3D" id="3.40.50.300">
    <property type="entry name" value="P-loop containing nucleotide triphosphate hydrolases"/>
    <property type="match status" value="1"/>
</dbReference>
<comment type="subcellular location">
    <subcellularLocation>
        <location evidence="1">Cell membrane</location>
        <topology evidence="1">Multi-pass membrane protein</topology>
    </subcellularLocation>
</comment>
<dbReference type="Pfam" id="PF00005">
    <property type="entry name" value="ABC_tran"/>
    <property type="match status" value="1"/>
</dbReference>
<dbReference type="PROSITE" id="PS50929">
    <property type="entry name" value="ABC_TM1F"/>
    <property type="match status" value="1"/>
</dbReference>
<feature type="transmembrane region" description="Helical" evidence="5">
    <location>
        <begin position="169"/>
        <end position="185"/>
    </location>
</feature>
<dbReference type="CDD" id="cd18546">
    <property type="entry name" value="ABC_6TM_Rv0194_D2_like"/>
    <property type="match status" value="1"/>
</dbReference>
<keyword evidence="7" id="KW-0547">Nucleotide-binding</keyword>
<evidence type="ECO:0000256" key="5">
    <source>
        <dbReference type="SAM" id="Phobius"/>
    </source>
</evidence>
<organism evidence="7 8">
    <name type="scientific">Kibdelosporangium lantanae</name>
    <dbReference type="NCBI Taxonomy" id="1497396"/>
    <lineage>
        <taxon>Bacteria</taxon>
        <taxon>Bacillati</taxon>
        <taxon>Actinomycetota</taxon>
        <taxon>Actinomycetes</taxon>
        <taxon>Pseudonocardiales</taxon>
        <taxon>Pseudonocardiaceae</taxon>
        <taxon>Kibdelosporangium</taxon>
    </lineage>
</organism>
<dbReference type="EMBL" id="JBHTIS010001327">
    <property type="protein sequence ID" value="MFD1047949.1"/>
    <property type="molecule type" value="Genomic_DNA"/>
</dbReference>
<name>A0ABW3MFG4_9PSEU</name>
<dbReference type="GO" id="GO:0005524">
    <property type="term" value="F:ATP binding"/>
    <property type="evidence" value="ECO:0007669"/>
    <property type="project" value="UniProtKB-KW"/>
</dbReference>
<dbReference type="InterPro" id="IPR011527">
    <property type="entry name" value="ABC1_TM_dom"/>
</dbReference>
<keyword evidence="4 5" id="KW-0472">Membrane</keyword>
<evidence type="ECO:0000256" key="4">
    <source>
        <dbReference type="ARBA" id="ARBA00023136"/>
    </source>
</evidence>
<feature type="transmembrane region" description="Helical" evidence="5">
    <location>
        <begin position="61"/>
        <end position="83"/>
    </location>
</feature>
<evidence type="ECO:0000256" key="2">
    <source>
        <dbReference type="ARBA" id="ARBA00022692"/>
    </source>
</evidence>
<reference evidence="8" key="1">
    <citation type="journal article" date="2019" name="Int. J. Syst. Evol. Microbiol.">
        <title>The Global Catalogue of Microorganisms (GCM) 10K type strain sequencing project: providing services to taxonomists for standard genome sequencing and annotation.</title>
        <authorList>
            <consortium name="The Broad Institute Genomics Platform"/>
            <consortium name="The Broad Institute Genome Sequencing Center for Infectious Disease"/>
            <person name="Wu L."/>
            <person name="Ma J."/>
        </authorList>
    </citation>
    <scope>NUCLEOTIDE SEQUENCE [LARGE SCALE GENOMIC DNA]</scope>
    <source>
        <strain evidence="8">JCM 31486</strain>
    </source>
</reference>
<evidence type="ECO:0000256" key="3">
    <source>
        <dbReference type="ARBA" id="ARBA00022989"/>
    </source>
</evidence>
<keyword evidence="2 5" id="KW-0812">Transmembrane</keyword>
<dbReference type="SUPFAM" id="SSF52540">
    <property type="entry name" value="P-loop containing nucleoside triphosphate hydrolases"/>
    <property type="match status" value="1"/>
</dbReference>
<gene>
    <name evidence="7" type="ORF">ACFQ1S_21640</name>
</gene>
<dbReference type="PANTHER" id="PTHR24221:SF654">
    <property type="entry name" value="ATP-BINDING CASSETTE SUB-FAMILY B MEMBER 6"/>
    <property type="match status" value="1"/>
</dbReference>
<evidence type="ECO:0000256" key="1">
    <source>
        <dbReference type="ARBA" id="ARBA00004651"/>
    </source>
</evidence>
<feature type="non-terminal residue" evidence="7">
    <location>
        <position position="446"/>
    </location>
</feature>
<keyword evidence="8" id="KW-1185">Reference proteome</keyword>
<dbReference type="InterPro" id="IPR039421">
    <property type="entry name" value="Type_1_exporter"/>
</dbReference>